<feature type="domain" description="BPL/LPL catalytic" evidence="2">
    <location>
        <begin position="31"/>
        <end position="198"/>
    </location>
</feature>
<keyword evidence="4" id="KW-1185">Reference proteome</keyword>
<dbReference type="AlphaFoldDB" id="A0A7X6B9K4"/>
<dbReference type="SUPFAM" id="SSF55681">
    <property type="entry name" value="Class II aaRS and biotin synthetases"/>
    <property type="match status" value="1"/>
</dbReference>
<keyword evidence="1 3" id="KW-0436">Ligase</keyword>
<evidence type="ECO:0000313" key="3">
    <source>
        <dbReference type="EMBL" id="NJB89583.1"/>
    </source>
</evidence>
<dbReference type="Proteomes" id="UP000535078">
    <property type="component" value="Unassembled WGS sequence"/>
</dbReference>
<sequence length="267" mass="28185">MALGHRLSVYSRAGGPFGQRGGGVVLIPPIERTRQTGSTNADLLARLAGGEHVGEGHWLVADRQTAGRGRLGRAWGDGHGNFMGSTVVQLRAGDPIAATLALVAGVALARTVATLAPMVDFQLKWPNDVLIDGAKCSGILLERTGDAVVIGMGVNLVSAPELPDRPTACLADKDARIDRDRFADVLAVAMVDALWVWRQEGVESVVRAWLPLGHPVGTPLHVSEQGIDGFFDGLAPDGALRLRLGGGEIMLIHAGDIELRRPVEEGN</sequence>
<evidence type="ECO:0000256" key="1">
    <source>
        <dbReference type="ARBA" id="ARBA00022598"/>
    </source>
</evidence>
<protein>
    <submittedName>
        <fullName evidence="3">BirA family biotin operon repressor/biotin-[acetyl-CoA-carboxylase] ligase</fullName>
        <ecNumber evidence="3">6.3.4.15</ecNumber>
    </submittedName>
</protein>
<dbReference type="InterPro" id="IPR004408">
    <property type="entry name" value="Biotin_CoA_COase_ligase"/>
</dbReference>
<proteinExistence type="predicted"/>
<dbReference type="NCBIfam" id="TIGR00121">
    <property type="entry name" value="birA_ligase"/>
    <property type="match status" value="1"/>
</dbReference>
<dbReference type="EMBL" id="JAATIT010000002">
    <property type="protein sequence ID" value="NJB89583.1"/>
    <property type="molecule type" value="Genomic_DNA"/>
</dbReference>
<dbReference type="PANTHER" id="PTHR12835">
    <property type="entry name" value="BIOTIN PROTEIN LIGASE"/>
    <property type="match status" value="1"/>
</dbReference>
<reference evidence="3 4" key="1">
    <citation type="submission" date="2020-03" db="EMBL/GenBank/DDBJ databases">
        <title>Genomic Encyclopedia of Type Strains, Phase IV (KMG-IV): sequencing the most valuable type-strain genomes for metagenomic binning, comparative biology and taxonomic classification.</title>
        <authorList>
            <person name="Goeker M."/>
        </authorList>
    </citation>
    <scope>NUCLEOTIDE SEQUENCE [LARGE SCALE GENOMIC DNA]</scope>
    <source>
        <strain evidence="3 4">DSM 25229</strain>
    </source>
</reference>
<dbReference type="Pfam" id="PF03099">
    <property type="entry name" value="BPL_LplA_LipB"/>
    <property type="match status" value="1"/>
</dbReference>
<dbReference type="InterPro" id="IPR004143">
    <property type="entry name" value="BPL_LPL_catalytic"/>
</dbReference>
<dbReference type="GO" id="GO:0004077">
    <property type="term" value="F:biotin--[biotin carboxyl-carrier protein] ligase activity"/>
    <property type="evidence" value="ECO:0007669"/>
    <property type="project" value="UniProtKB-EC"/>
</dbReference>
<dbReference type="Gene3D" id="3.30.930.10">
    <property type="entry name" value="Bira Bifunctional Protein, Domain 2"/>
    <property type="match status" value="1"/>
</dbReference>
<accession>A0A7X6B9K4</accession>
<comment type="caution">
    <text evidence="3">The sequence shown here is derived from an EMBL/GenBank/DDBJ whole genome shotgun (WGS) entry which is preliminary data.</text>
</comment>
<evidence type="ECO:0000259" key="2">
    <source>
        <dbReference type="PROSITE" id="PS51733"/>
    </source>
</evidence>
<name>A0A7X6B9K4_9SPHN</name>
<organism evidence="3 4">
    <name type="scientific">Sphingopyxis italica</name>
    <dbReference type="NCBI Taxonomy" id="1129133"/>
    <lineage>
        <taxon>Bacteria</taxon>
        <taxon>Pseudomonadati</taxon>
        <taxon>Pseudomonadota</taxon>
        <taxon>Alphaproteobacteria</taxon>
        <taxon>Sphingomonadales</taxon>
        <taxon>Sphingomonadaceae</taxon>
        <taxon>Sphingopyxis</taxon>
    </lineage>
</organism>
<gene>
    <name evidence="3" type="ORF">GGR90_001758</name>
</gene>
<dbReference type="GO" id="GO:0005737">
    <property type="term" value="C:cytoplasm"/>
    <property type="evidence" value="ECO:0007669"/>
    <property type="project" value="TreeGrafter"/>
</dbReference>
<evidence type="ECO:0000313" key="4">
    <source>
        <dbReference type="Proteomes" id="UP000535078"/>
    </source>
</evidence>
<dbReference type="CDD" id="cd16442">
    <property type="entry name" value="BPL"/>
    <property type="match status" value="1"/>
</dbReference>
<dbReference type="InterPro" id="IPR045864">
    <property type="entry name" value="aa-tRNA-synth_II/BPL/LPL"/>
</dbReference>
<dbReference type="RefSeq" id="WP_167921060.1">
    <property type="nucleotide sequence ID" value="NZ_JAATIT010000002.1"/>
</dbReference>
<dbReference type="PANTHER" id="PTHR12835:SF5">
    <property type="entry name" value="BIOTIN--PROTEIN LIGASE"/>
    <property type="match status" value="1"/>
</dbReference>
<dbReference type="EC" id="6.3.4.15" evidence="3"/>
<dbReference type="PROSITE" id="PS51733">
    <property type="entry name" value="BPL_LPL_CATALYTIC"/>
    <property type="match status" value="1"/>
</dbReference>